<dbReference type="Proteomes" id="UP000183461">
    <property type="component" value="Unassembled WGS sequence"/>
</dbReference>
<proteinExistence type="predicted"/>
<name>A0A1K1MDU8_RUMFL</name>
<protein>
    <submittedName>
        <fullName evidence="2">Relaxase/Mobilisation nuclease domain-containing protein</fullName>
    </submittedName>
</protein>
<sequence>MEILVVTTHSEGGKDYLDNLFKYLGDDRMILGKPYGVCSKDPAAIADMFWLVAKFFGNADKNLVIHYIISFSRDTAPDEWTAFRIVNEVLQPLIEEHMAFLVVHRETRGDSDYHVHIAVSTTNFKDGTLLRPDNKLNFLIAQRIADVTGEKCAFDPDYNFNEDENKNEEKRFYREFSPQHEF</sequence>
<reference evidence="2 3" key="1">
    <citation type="submission" date="2016-11" db="EMBL/GenBank/DDBJ databases">
        <authorList>
            <person name="Jaros S."/>
            <person name="Januszkiewicz K."/>
            <person name="Wedrychowicz H."/>
        </authorList>
    </citation>
    <scope>NUCLEOTIDE SEQUENCE [LARGE SCALE GENOMIC DNA]</scope>
    <source>
        <strain evidence="2 3">YL228</strain>
    </source>
</reference>
<dbReference type="EMBL" id="FPIP01000002">
    <property type="protein sequence ID" value="SFW21324.1"/>
    <property type="molecule type" value="Genomic_DNA"/>
</dbReference>
<accession>A0A1K1MDU8</accession>
<organism evidence="2 3">
    <name type="scientific">Ruminococcus flavefaciens</name>
    <dbReference type="NCBI Taxonomy" id="1265"/>
    <lineage>
        <taxon>Bacteria</taxon>
        <taxon>Bacillati</taxon>
        <taxon>Bacillota</taxon>
        <taxon>Clostridia</taxon>
        <taxon>Eubacteriales</taxon>
        <taxon>Oscillospiraceae</taxon>
        <taxon>Ruminococcus</taxon>
    </lineage>
</organism>
<gene>
    <name evidence="2" type="ORF">SAMN02910280_1103</name>
</gene>
<evidence type="ECO:0000259" key="1">
    <source>
        <dbReference type="Pfam" id="PF03432"/>
    </source>
</evidence>
<dbReference type="InterPro" id="IPR005094">
    <property type="entry name" value="Endonuclease_MobA/VirD2"/>
</dbReference>
<dbReference type="AlphaFoldDB" id="A0A1K1MDU8"/>
<dbReference type="Pfam" id="PF03432">
    <property type="entry name" value="Relaxase"/>
    <property type="match status" value="1"/>
</dbReference>
<feature type="domain" description="MobA/VirD2-like nuclease" evidence="1">
    <location>
        <begin position="36"/>
        <end position="139"/>
    </location>
</feature>
<evidence type="ECO:0000313" key="2">
    <source>
        <dbReference type="EMBL" id="SFW21324.1"/>
    </source>
</evidence>
<evidence type="ECO:0000313" key="3">
    <source>
        <dbReference type="Proteomes" id="UP000183461"/>
    </source>
</evidence>
<dbReference type="RefSeq" id="WP_072299472.1">
    <property type="nucleotide sequence ID" value="NZ_FPIP01000002.1"/>
</dbReference>